<organism evidence="2 3">
    <name type="scientific">Deinococcus aerolatus</name>
    <dbReference type="NCBI Taxonomy" id="522487"/>
    <lineage>
        <taxon>Bacteria</taxon>
        <taxon>Thermotogati</taxon>
        <taxon>Deinococcota</taxon>
        <taxon>Deinococci</taxon>
        <taxon>Deinococcales</taxon>
        <taxon>Deinococcaceae</taxon>
        <taxon>Deinococcus</taxon>
    </lineage>
</organism>
<proteinExistence type="predicted"/>
<accession>A0ABQ2GER6</accession>
<dbReference type="Proteomes" id="UP000639973">
    <property type="component" value="Unassembled WGS sequence"/>
</dbReference>
<evidence type="ECO:0000313" key="2">
    <source>
        <dbReference type="EMBL" id="GGL88925.1"/>
    </source>
</evidence>
<protein>
    <submittedName>
        <fullName evidence="2">Uncharacterized protein</fullName>
    </submittedName>
</protein>
<evidence type="ECO:0000313" key="3">
    <source>
        <dbReference type="Proteomes" id="UP000639973"/>
    </source>
</evidence>
<keyword evidence="3" id="KW-1185">Reference proteome</keyword>
<sequence length="144" mass="15589">MGRVPGQREDPLRDGCRPERPAGERLLPQPQGSLQVWAGAAVAVRLTRVQLWGQPVPENIAAWLAERQNRAEKSEQAAEVTVNRRADSDSQGRRHAARKLLGDLATLLAHVCERALLALRDASALSYGHGIAQAFAGLGLLVFA</sequence>
<comment type="caution">
    <text evidence="2">The sequence shown here is derived from an EMBL/GenBank/DDBJ whole genome shotgun (WGS) entry which is preliminary data.</text>
</comment>
<name>A0ABQ2GER6_9DEIO</name>
<reference evidence="3" key="1">
    <citation type="journal article" date="2019" name="Int. J. Syst. Evol. Microbiol.">
        <title>The Global Catalogue of Microorganisms (GCM) 10K type strain sequencing project: providing services to taxonomists for standard genome sequencing and annotation.</title>
        <authorList>
            <consortium name="The Broad Institute Genomics Platform"/>
            <consortium name="The Broad Institute Genome Sequencing Center for Infectious Disease"/>
            <person name="Wu L."/>
            <person name="Ma J."/>
        </authorList>
    </citation>
    <scope>NUCLEOTIDE SEQUENCE [LARGE SCALE GENOMIC DNA]</scope>
    <source>
        <strain evidence="3">JCM 15442</strain>
    </source>
</reference>
<evidence type="ECO:0000256" key="1">
    <source>
        <dbReference type="SAM" id="MobiDB-lite"/>
    </source>
</evidence>
<dbReference type="EMBL" id="BMOL01000015">
    <property type="protein sequence ID" value="GGL88925.1"/>
    <property type="molecule type" value="Genomic_DNA"/>
</dbReference>
<feature type="compositionally biased region" description="Basic and acidic residues" evidence="1">
    <location>
        <begin position="1"/>
        <end position="23"/>
    </location>
</feature>
<gene>
    <name evidence="2" type="ORF">GCM10010840_28730</name>
</gene>
<feature type="region of interest" description="Disordered" evidence="1">
    <location>
        <begin position="1"/>
        <end position="27"/>
    </location>
</feature>